<dbReference type="GO" id="GO:0015833">
    <property type="term" value="P:peptide transport"/>
    <property type="evidence" value="ECO:0007669"/>
    <property type="project" value="TreeGrafter"/>
</dbReference>
<dbReference type="Pfam" id="PF00496">
    <property type="entry name" value="SBP_bac_5"/>
    <property type="match status" value="1"/>
</dbReference>
<dbReference type="CDD" id="cd00995">
    <property type="entry name" value="PBP2_NikA_DppA_OppA_like"/>
    <property type="match status" value="1"/>
</dbReference>
<dbReference type="InterPro" id="IPR036116">
    <property type="entry name" value="FN3_sf"/>
</dbReference>
<sequence>MILFTIASQSIIKIHLNINGENSNNQDLIDQFPNTALIVNKTPFVVGIYGGPNILDPVDTWDYTSRDVQYQVVEGLVGYNYSSHPNYEIIPKLAENWRWHSPTRISFKIRENVYFHDGTLLDANIVKWNFERLMYFCNVTGTLPANSTSWEAFPSSLFFFSNGTYIFKDFEVLSTYNFTINLNAPFAALLDLLCFGAIVILSPNSTPKFGYLNLYSDKLVGTGPFVYDDYNLVDEVRFHAYHNYWGGKAEIEEMIWLIEFDGITRMNAALNGTYDYVTGIMENYIDIFKADPDIHVEDVGEGIQYTYLEIYSGAHDTDGTPLGGPQFQKNNASFRRALAYSINYTYIWEEIIGSAVEGFPAVPRGMPGYNSSVVQASDSKYNFTWGIYKARQIMASMYPAETAGLDLHLGTDDALWQSLSLRTVEINMHEGWITNGNLNQLLDINFGLIGVQTIETIRTWSNYVDTGKNSPWEMDISLMSWGPDYFNPFGMIDPLFNIESANTFSRINDTSLGGLTDMLNVAVAETNKTKQLEIYQDIQSYIYDVERPLTPASHTHISGWTSSSIQSVHSADLVGINYNLFSILDFYQVKWNKLAPAPGPFNLTSNAGSPDYDGNFMLSWNSSERAHNYSIYIDDSFISIIDGTQTLLGNQATISPFPVIGLSNGDYYFVVVAHNKLGDKLSNNLRVNVSLMVPGSFVLTSDADTPDGDGSFNLYWNSSIGADNYSIYWQNSSIIVIDGSPTLLLDHVTTSLFPVSGLASGDYYFVVVAHNTQGDTLSNNIYVNVSLMPPGSFVLTSDADTPDSDGSFNLIWTSSTGADNYSIYRHNSSISIIDGSQTLLLDHVAISPFSASELANGEYYFIVVAHNTQGDTLSNNLYVNVQVILPASFVLTSDADTPDNDGIFNLFWTISTGADNYSIYRHDSSISIIDGSQTLLVYQITIFLYPVSGLASGEYYFIVVAHNGSVDTLSNNVFVIVQLSEDIPGYNIGLIIAIASLTSIYFIKKRRK</sequence>
<feature type="domain" description="Fibronectin type-III" evidence="2">
    <location>
        <begin position="694"/>
        <end position="776"/>
    </location>
</feature>
<dbReference type="InterPro" id="IPR039424">
    <property type="entry name" value="SBP_5"/>
</dbReference>
<dbReference type="Gene3D" id="3.40.190.10">
    <property type="entry name" value="Periplasmic binding protein-like II"/>
    <property type="match status" value="1"/>
</dbReference>
<keyword evidence="1" id="KW-1133">Transmembrane helix</keyword>
<organism evidence="3">
    <name type="scientific">marine sediment metagenome</name>
    <dbReference type="NCBI Taxonomy" id="412755"/>
    <lineage>
        <taxon>unclassified sequences</taxon>
        <taxon>metagenomes</taxon>
        <taxon>ecological metagenomes</taxon>
    </lineage>
</organism>
<proteinExistence type="predicted"/>
<name>A0A0F9Q088_9ZZZZ</name>
<reference evidence="3" key="1">
    <citation type="journal article" date="2015" name="Nature">
        <title>Complex archaea that bridge the gap between prokaryotes and eukaryotes.</title>
        <authorList>
            <person name="Spang A."/>
            <person name="Saw J.H."/>
            <person name="Jorgensen S.L."/>
            <person name="Zaremba-Niedzwiedzka K."/>
            <person name="Martijn J."/>
            <person name="Lind A.E."/>
            <person name="van Eijk R."/>
            <person name="Schleper C."/>
            <person name="Guy L."/>
            <person name="Ettema T.J."/>
        </authorList>
    </citation>
    <scope>NUCLEOTIDE SEQUENCE</scope>
</reference>
<keyword evidence="1" id="KW-0812">Transmembrane</keyword>
<feature type="domain" description="Fibronectin type-III" evidence="2">
    <location>
        <begin position="789"/>
        <end position="872"/>
    </location>
</feature>
<dbReference type="InterPro" id="IPR013783">
    <property type="entry name" value="Ig-like_fold"/>
</dbReference>
<dbReference type="InterPro" id="IPR000914">
    <property type="entry name" value="SBP_5_dom"/>
</dbReference>
<dbReference type="SUPFAM" id="SSF49265">
    <property type="entry name" value="Fibronectin type III"/>
    <property type="match status" value="1"/>
</dbReference>
<dbReference type="GO" id="GO:1904680">
    <property type="term" value="F:peptide transmembrane transporter activity"/>
    <property type="evidence" value="ECO:0007669"/>
    <property type="project" value="TreeGrafter"/>
</dbReference>
<dbReference type="InterPro" id="IPR003961">
    <property type="entry name" value="FN3_dom"/>
</dbReference>
<comment type="caution">
    <text evidence="3">The sequence shown here is derived from an EMBL/GenBank/DDBJ whole genome shotgun (WGS) entry which is preliminary data.</text>
</comment>
<dbReference type="NCBIfam" id="NF033507">
    <property type="entry name" value="Loki-CTERM"/>
    <property type="match status" value="1"/>
</dbReference>
<evidence type="ECO:0000256" key="1">
    <source>
        <dbReference type="SAM" id="Phobius"/>
    </source>
</evidence>
<dbReference type="SUPFAM" id="SSF53850">
    <property type="entry name" value="Periplasmic binding protein-like II"/>
    <property type="match status" value="1"/>
</dbReference>
<dbReference type="Gene3D" id="2.60.40.10">
    <property type="entry name" value="Immunoglobulins"/>
    <property type="match status" value="4"/>
</dbReference>
<feature type="transmembrane region" description="Helical" evidence="1">
    <location>
        <begin position="985"/>
        <end position="1003"/>
    </location>
</feature>
<dbReference type="EMBL" id="LAZR01004653">
    <property type="protein sequence ID" value="KKN06721.1"/>
    <property type="molecule type" value="Genomic_DNA"/>
</dbReference>
<dbReference type="PANTHER" id="PTHR30290">
    <property type="entry name" value="PERIPLASMIC BINDING COMPONENT OF ABC TRANSPORTER"/>
    <property type="match status" value="1"/>
</dbReference>
<dbReference type="Gene3D" id="3.10.105.10">
    <property type="entry name" value="Dipeptide-binding Protein, Domain 3"/>
    <property type="match status" value="1"/>
</dbReference>
<gene>
    <name evidence="3" type="ORF">LCGC14_1074350</name>
</gene>
<evidence type="ECO:0000259" key="2">
    <source>
        <dbReference type="SMART" id="SM00060"/>
    </source>
</evidence>
<accession>A0A0F9Q088</accession>
<feature type="domain" description="Fibronectin type-III" evidence="2">
    <location>
        <begin position="885"/>
        <end position="970"/>
    </location>
</feature>
<protein>
    <recommendedName>
        <fullName evidence="2">Fibronectin type-III domain-containing protein</fullName>
    </recommendedName>
</protein>
<evidence type="ECO:0000313" key="3">
    <source>
        <dbReference type="EMBL" id="KKN06721.1"/>
    </source>
</evidence>
<dbReference type="AlphaFoldDB" id="A0A0F9Q088"/>
<feature type="domain" description="Fibronectin type-III" evidence="2">
    <location>
        <begin position="597"/>
        <end position="680"/>
    </location>
</feature>
<dbReference type="SMART" id="SM00060">
    <property type="entry name" value="FN3"/>
    <property type="match status" value="4"/>
</dbReference>
<keyword evidence="1" id="KW-0472">Membrane</keyword>